<name>A0ACC3MWR3_9PEZI</name>
<reference evidence="1" key="1">
    <citation type="submission" date="2023-07" db="EMBL/GenBank/DDBJ databases">
        <title>Black Yeasts Isolated from many extreme environments.</title>
        <authorList>
            <person name="Coleine C."/>
            <person name="Stajich J.E."/>
            <person name="Selbmann L."/>
        </authorList>
    </citation>
    <scope>NUCLEOTIDE SEQUENCE</scope>
    <source>
        <strain evidence="1">CCFEE 5714</strain>
    </source>
</reference>
<comment type="caution">
    <text evidence="1">The sequence shown here is derived from an EMBL/GenBank/DDBJ whole genome shotgun (WGS) entry which is preliminary data.</text>
</comment>
<protein>
    <submittedName>
        <fullName evidence="1">Uncharacterized protein</fullName>
    </submittedName>
</protein>
<evidence type="ECO:0000313" key="2">
    <source>
        <dbReference type="Proteomes" id="UP001281147"/>
    </source>
</evidence>
<organism evidence="1 2">
    <name type="scientific">Vermiconidia calcicola</name>
    <dbReference type="NCBI Taxonomy" id="1690605"/>
    <lineage>
        <taxon>Eukaryota</taxon>
        <taxon>Fungi</taxon>
        <taxon>Dikarya</taxon>
        <taxon>Ascomycota</taxon>
        <taxon>Pezizomycotina</taxon>
        <taxon>Dothideomycetes</taxon>
        <taxon>Dothideomycetidae</taxon>
        <taxon>Mycosphaerellales</taxon>
        <taxon>Extremaceae</taxon>
        <taxon>Vermiconidia</taxon>
    </lineage>
</organism>
<sequence>MSSPTGPSQAKITKLEKQMGFKWPRGFSRTKGESRQVVALNDLIGDIDTLNRTFRGPPSSELWRDTDFRKRCEELYIIYAPKLWPNLPAADRSGWLVDADVTDLGGLYPTDLYFDSDEELLRGLFHELLFEKCFQYQRNQAAADKRRTELKRSLKYQSNITTCGNDSDSDYDDPDHLDCVGCDDCDQDDEEILPSDPKEEELHNTHLMPAPIAQMLPVTSAIQPRAGSIGIGSSRRFNQAITTRSGGQTLRDGPPRPSLSVYDELTEGASHSLQGLPVASSSGIAGQKRPASPAAQSGSSPAKAQKQREQDEVRGTRSLVVVLKLAPVKLAPLIGSFCFLGVSASNTSSANGLAARRSTIDTGEAENTNEVAEGASTLLPVDSNGAEVDKSKGRMIDHPSNTSDHSDGLASSSSTVTQQADATHASQIFNLVQQITKEYGDGDQIEVIDLTKDEEDVKPWPNGLLERADIQSPAHDSPLSLARGLPMQPTNYTSSLLNAISTPLRHDGVTRTKRQFVCVDSNTSVEDLFSKVQNRVHRRLTGQQAQVLGLRLPQHPTDTNAFDVELDDADTWRVFLDHAAEVAGDKVYAVAHVQV</sequence>
<dbReference type="Proteomes" id="UP001281147">
    <property type="component" value="Unassembled WGS sequence"/>
</dbReference>
<keyword evidence="2" id="KW-1185">Reference proteome</keyword>
<proteinExistence type="predicted"/>
<dbReference type="EMBL" id="JAUTXU010000130">
    <property type="protein sequence ID" value="KAK3705346.1"/>
    <property type="molecule type" value="Genomic_DNA"/>
</dbReference>
<evidence type="ECO:0000313" key="1">
    <source>
        <dbReference type="EMBL" id="KAK3705346.1"/>
    </source>
</evidence>
<gene>
    <name evidence="1" type="ORF">LTR37_013319</name>
</gene>
<accession>A0ACC3MWR3</accession>